<evidence type="ECO:0000313" key="1">
    <source>
        <dbReference type="EMBL" id="KAF2492820.1"/>
    </source>
</evidence>
<name>A0A6A6QLG1_9PEZI</name>
<dbReference type="EMBL" id="MU004193">
    <property type="protein sequence ID" value="KAF2492820.1"/>
    <property type="molecule type" value="Genomic_DNA"/>
</dbReference>
<dbReference type="Proteomes" id="UP000799750">
    <property type="component" value="Unassembled WGS sequence"/>
</dbReference>
<keyword evidence="2" id="KW-1185">Reference proteome</keyword>
<sequence>MPNLFRKIRRIKIGTYKEHDFAQGWESLLHGSYEVHHCAVPQAGHRWNYISQLSDQMHVLWFHGPQRFLRVERVDHSILMRIAGSCDHPITDAYAAVCGAEGVLGVELVQGFSSDLPADGIDFESGGGGFGAVVRGFERMEHG</sequence>
<reference evidence="1" key="1">
    <citation type="journal article" date="2020" name="Stud. Mycol.">
        <title>101 Dothideomycetes genomes: a test case for predicting lifestyles and emergence of pathogens.</title>
        <authorList>
            <person name="Haridas S."/>
            <person name="Albert R."/>
            <person name="Binder M."/>
            <person name="Bloem J."/>
            <person name="Labutti K."/>
            <person name="Salamov A."/>
            <person name="Andreopoulos B."/>
            <person name="Baker S."/>
            <person name="Barry K."/>
            <person name="Bills G."/>
            <person name="Bluhm B."/>
            <person name="Cannon C."/>
            <person name="Castanera R."/>
            <person name="Culley D."/>
            <person name="Daum C."/>
            <person name="Ezra D."/>
            <person name="Gonzalez J."/>
            <person name="Henrissat B."/>
            <person name="Kuo A."/>
            <person name="Liang C."/>
            <person name="Lipzen A."/>
            <person name="Lutzoni F."/>
            <person name="Magnuson J."/>
            <person name="Mondo S."/>
            <person name="Nolan M."/>
            <person name="Ohm R."/>
            <person name="Pangilinan J."/>
            <person name="Park H.-J."/>
            <person name="Ramirez L."/>
            <person name="Alfaro M."/>
            <person name="Sun H."/>
            <person name="Tritt A."/>
            <person name="Yoshinaga Y."/>
            <person name="Zwiers L.-H."/>
            <person name="Turgeon B."/>
            <person name="Goodwin S."/>
            <person name="Spatafora J."/>
            <person name="Crous P."/>
            <person name="Grigoriev I."/>
        </authorList>
    </citation>
    <scope>NUCLEOTIDE SEQUENCE</scope>
    <source>
        <strain evidence="1">CBS 269.34</strain>
    </source>
</reference>
<organism evidence="1 2">
    <name type="scientific">Lophium mytilinum</name>
    <dbReference type="NCBI Taxonomy" id="390894"/>
    <lineage>
        <taxon>Eukaryota</taxon>
        <taxon>Fungi</taxon>
        <taxon>Dikarya</taxon>
        <taxon>Ascomycota</taxon>
        <taxon>Pezizomycotina</taxon>
        <taxon>Dothideomycetes</taxon>
        <taxon>Pleosporomycetidae</taxon>
        <taxon>Mytilinidiales</taxon>
        <taxon>Mytilinidiaceae</taxon>
        <taxon>Lophium</taxon>
    </lineage>
</organism>
<proteinExistence type="predicted"/>
<accession>A0A6A6QLG1</accession>
<gene>
    <name evidence="1" type="ORF">BU16DRAFT_91347</name>
</gene>
<protein>
    <submittedName>
        <fullName evidence="1">Uncharacterized protein</fullName>
    </submittedName>
</protein>
<dbReference type="AlphaFoldDB" id="A0A6A6QLG1"/>
<evidence type="ECO:0000313" key="2">
    <source>
        <dbReference type="Proteomes" id="UP000799750"/>
    </source>
</evidence>